<keyword evidence="3" id="KW-1185">Reference proteome</keyword>
<dbReference type="Pfam" id="PF04029">
    <property type="entry name" value="2-ph_phosp"/>
    <property type="match status" value="1"/>
</dbReference>
<proteinExistence type="predicted"/>
<accession>A0ABT0K0K2</accession>
<sequence length="256" mass="26010">MPQQRVFAVRFGWGERDLAVLAPVSDLVVLVDVLRFTTAVSVAVSRGAVVLPYGWRDGRAAGFAADHGAVLAGMREDPGAWSLSPTDLARIPAGTRLVLPSPNGSALSTTAAGYGATVLAGCLRNAPAVGRLLATEVAAGRTVAVIASGERWPDASGVAHAGPLRPAVEDLLGAGAVLRHLGDLTRAQLSPEARAARAAFDAAAPTLHDELREAASGRELLALGWDDDVAAAAALGADITVPLLRAGAFHAAAATA</sequence>
<name>A0ABT0K0K2_9ACTN</name>
<dbReference type="SUPFAM" id="SSF142823">
    <property type="entry name" value="ComB-like"/>
    <property type="match status" value="1"/>
</dbReference>
<gene>
    <name evidence="2" type="ORF">MXD59_16320</name>
</gene>
<organism evidence="2 3">
    <name type="scientific">Frankia umida</name>
    <dbReference type="NCBI Taxonomy" id="573489"/>
    <lineage>
        <taxon>Bacteria</taxon>
        <taxon>Bacillati</taxon>
        <taxon>Actinomycetota</taxon>
        <taxon>Actinomycetes</taxon>
        <taxon>Frankiales</taxon>
        <taxon>Frankiaceae</taxon>
        <taxon>Frankia</taxon>
    </lineage>
</organism>
<protein>
    <recommendedName>
        <fullName evidence="1">Probable 2-phosphosulfolactate phosphatase</fullName>
    </recommendedName>
</protein>
<dbReference type="RefSeq" id="WP_248825639.1">
    <property type="nucleotide sequence ID" value="NZ_JALKFT010000016.1"/>
</dbReference>
<dbReference type="Proteomes" id="UP001201873">
    <property type="component" value="Unassembled WGS sequence"/>
</dbReference>
<dbReference type="InterPro" id="IPR005238">
    <property type="entry name" value="ComB-like"/>
</dbReference>
<dbReference type="Gene3D" id="3.90.1560.10">
    <property type="entry name" value="ComB-like"/>
    <property type="match status" value="1"/>
</dbReference>
<dbReference type="EMBL" id="JALKFT010000016">
    <property type="protein sequence ID" value="MCK9877322.1"/>
    <property type="molecule type" value="Genomic_DNA"/>
</dbReference>
<evidence type="ECO:0000256" key="1">
    <source>
        <dbReference type="ARBA" id="ARBA00021948"/>
    </source>
</evidence>
<comment type="caution">
    <text evidence="2">The sequence shown here is derived from an EMBL/GenBank/DDBJ whole genome shotgun (WGS) entry which is preliminary data.</text>
</comment>
<evidence type="ECO:0000313" key="3">
    <source>
        <dbReference type="Proteomes" id="UP001201873"/>
    </source>
</evidence>
<evidence type="ECO:0000313" key="2">
    <source>
        <dbReference type="EMBL" id="MCK9877322.1"/>
    </source>
</evidence>
<dbReference type="InterPro" id="IPR036702">
    <property type="entry name" value="ComB-like_sf"/>
</dbReference>
<reference evidence="2 3" key="1">
    <citation type="submission" date="2022-04" db="EMBL/GenBank/DDBJ databases">
        <title>Genome diversity in the genus Frankia.</title>
        <authorList>
            <person name="Carlos-Shanley C."/>
            <person name="Hahn D."/>
        </authorList>
    </citation>
    <scope>NUCLEOTIDE SEQUENCE [LARGE SCALE GENOMIC DNA]</scope>
    <source>
        <strain evidence="2 3">Ag45/Mut15</strain>
    </source>
</reference>